<dbReference type="AlphaFoldDB" id="A0AAW0MRI4"/>
<comment type="catalytic activity">
    <reaction evidence="4">
        <text>S-hexadecanoyl-N-acetylcysteamine + H2O = N-acetylcysteamine + hexadecanoate + H(+)</text>
        <dbReference type="Rhea" id="RHEA:84099"/>
        <dbReference type="ChEBI" id="CHEBI:7896"/>
        <dbReference type="ChEBI" id="CHEBI:15377"/>
        <dbReference type="ChEBI" id="CHEBI:15378"/>
        <dbReference type="ChEBI" id="CHEBI:74410"/>
        <dbReference type="ChEBI" id="CHEBI:233601"/>
    </reaction>
</comment>
<dbReference type="GO" id="GO:0005764">
    <property type="term" value="C:lysosome"/>
    <property type="evidence" value="ECO:0007669"/>
    <property type="project" value="TreeGrafter"/>
</dbReference>
<dbReference type="InterPro" id="IPR029058">
    <property type="entry name" value="AB_hydrolase_fold"/>
</dbReference>
<dbReference type="Pfam" id="PF02089">
    <property type="entry name" value="Palm_thioest"/>
    <property type="match status" value="1"/>
</dbReference>
<comment type="caution">
    <text evidence="5">The sequence shown here is derived from an EMBL/GenBank/DDBJ whole genome shotgun (WGS) entry which is preliminary data.</text>
</comment>
<dbReference type="PANTHER" id="PTHR11247">
    <property type="entry name" value="PALMITOYL-PROTEIN THIOESTERASE/DOLICHYLDIPHOSPHATASE 1"/>
    <property type="match status" value="1"/>
</dbReference>
<protein>
    <recommendedName>
        <fullName evidence="3">palmitoyl-CoA hydrolase</fullName>
        <ecNumber evidence="3">3.1.2.2</ecNumber>
    </recommendedName>
</protein>
<evidence type="ECO:0000256" key="2">
    <source>
        <dbReference type="ARBA" id="ARBA00022801"/>
    </source>
</evidence>
<organism evidence="5 6">
    <name type="scientific">Mugilogobius chulae</name>
    <name type="common">yellowstripe goby</name>
    <dbReference type="NCBI Taxonomy" id="88201"/>
    <lineage>
        <taxon>Eukaryota</taxon>
        <taxon>Metazoa</taxon>
        <taxon>Chordata</taxon>
        <taxon>Craniata</taxon>
        <taxon>Vertebrata</taxon>
        <taxon>Euteleostomi</taxon>
        <taxon>Actinopterygii</taxon>
        <taxon>Neopterygii</taxon>
        <taxon>Teleostei</taxon>
        <taxon>Neoteleostei</taxon>
        <taxon>Acanthomorphata</taxon>
        <taxon>Gobiaria</taxon>
        <taxon>Gobiiformes</taxon>
        <taxon>Gobioidei</taxon>
        <taxon>Gobiidae</taxon>
        <taxon>Gobionellinae</taxon>
        <taxon>Mugilogobius</taxon>
    </lineage>
</organism>
<dbReference type="PANTHER" id="PTHR11247:SF71">
    <property type="entry name" value="ZGC:66024"/>
    <property type="match status" value="1"/>
</dbReference>
<evidence type="ECO:0000256" key="3">
    <source>
        <dbReference type="ARBA" id="ARBA00038848"/>
    </source>
</evidence>
<keyword evidence="2" id="KW-0378">Hydrolase</keyword>
<proteinExistence type="inferred from homology"/>
<name>A0AAW0MRI4_9GOBI</name>
<dbReference type="Gene3D" id="3.40.50.1820">
    <property type="entry name" value="alpha/beta hydrolase"/>
    <property type="match status" value="1"/>
</dbReference>
<evidence type="ECO:0000256" key="4">
    <source>
        <dbReference type="ARBA" id="ARBA00093223"/>
    </source>
</evidence>
<dbReference type="Proteomes" id="UP001460270">
    <property type="component" value="Unassembled WGS sequence"/>
</dbReference>
<keyword evidence="6" id="KW-1185">Reference proteome</keyword>
<dbReference type="GO" id="GO:0016790">
    <property type="term" value="F:thiolester hydrolase activity"/>
    <property type="evidence" value="ECO:0007669"/>
    <property type="project" value="TreeGrafter"/>
</dbReference>
<dbReference type="EMBL" id="JBBPFD010000022">
    <property type="protein sequence ID" value="KAK7881141.1"/>
    <property type="molecule type" value="Genomic_DNA"/>
</dbReference>
<dbReference type="EC" id="3.1.2.2" evidence="3"/>
<evidence type="ECO:0000313" key="6">
    <source>
        <dbReference type="Proteomes" id="UP001460270"/>
    </source>
</evidence>
<gene>
    <name evidence="5" type="ORF">WMY93_029550</name>
</gene>
<comment type="similarity">
    <text evidence="1">Belongs to the palmitoyl-protein thioesterase family.</text>
</comment>
<evidence type="ECO:0000313" key="5">
    <source>
        <dbReference type="EMBL" id="KAK7881141.1"/>
    </source>
</evidence>
<accession>A0AAW0MRI4</accession>
<evidence type="ECO:0000256" key="1">
    <source>
        <dbReference type="ARBA" id="ARBA00010758"/>
    </source>
</evidence>
<reference evidence="6" key="1">
    <citation type="submission" date="2024-04" db="EMBL/GenBank/DDBJ databases">
        <title>Salinicola lusitanus LLJ914,a marine bacterium isolated from the Okinawa Trough.</title>
        <authorList>
            <person name="Li J."/>
        </authorList>
    </citation>
    <scope>NUCLEOTIDE SEQUENCE [LARGE SCALE GENOMIC DNA]</scope>
</reference>
<sequence length="183" mass="20982">MEDPQPHRSQCVHIDNTTSNIIPSHIGLPQASNIASHFIEIHSFISLSAPLARNQDISIWNNPHHRDKYLKYCNFLPTINGEIQHKDTNVWGKNFLKIKKLVLIGGPDDGVITPWQSSHLGFYDNNETVVEMRNQEFYRSDAFDLKTLDASGDVFICEKSGVVHVHWHSNFTVFTNCIQQWLT</sequence>
<dbReference type="SUPFAM" id="SSF53474">
    <property type="entry name" value="alpha/beta-Hydrolases"/>
    <property type="match status" value="1"/>
</dbReference>